<evidence type="ECO:0000313" key="2">
    <source>
        <dbReference type="EMBL" id="PNR32366.1"/>
    </source>
</evidence>
<dbReference type="Proteomes" id="UP000006727">
    <property type="component" value="Chromosome 21"/>
</dbReference>
<organism evidence="2">
    <name type="scientific">Physcomitrium patens</name>
    <name type="common">Spreading-leaved earth moss</name>
    <name type="synonym">Physcomitrella patens</name>
    <dbReference type="NCBI Taxonomy" id="3218"/>
    <lineage>
        <taxon>Eukaryota</taxon>
        <taxon>Viridiplantae</taxon>
        <taxon>Streptophyta</taxon>
        <taxon>Embryophyta</taxon>
        <taxon>Bryophyta</taxon>
        <taxon>Bryophytina</taxon>
        <taxon>Bryopsida</taxon>
        <taxon>Funariidae</taxon>
        <taxon>Funariales</taxon>
        <taxon>Funariaceae</taxon>
        <taxon>Physcomitrium</taxon>
    </lineage>
</organism>
<dbReference type="EnsemblPlants" id="Pp3c21_22380V3.1">
    <property type="protein sequence ID" value="PAC:32916212.CDS.1"/>
    <property type="gene ID" value="Pp3c21_22380"/>
</dbReference>
<feature type="region of interest" description="Disordered" evidence="1">
    <location>
        <begin position="1"/>
        <end position="26"/>
    </location>
</feature>
<sequence length="122" mass="13622">MSPATQKGKRQLAPKTRIGTAALPSSNIQTIRRRRCTPTATRGALTQKPKPTRRKKNIRNALLASLTTDRHRLKVCTLYRQGPSSVASHEEVLIVPWHGRINIDCPIHPSPPREGNGNFSER</sequence>
<evidence type="ECO:0000313" key="3">
    <source>
        <dbReference type="EnsemblPlants" id="PAC:32916212.CDS.1"/>
    </source>
</evidence>
<protein>
    <submittedName>
        <fullName evidence="2 3">Uncharacterized protein</fullName>
    </submittedName>
</protein>
<dbReference type="EMBL" id="ABEU02000021">
    <property type="protein sequence ID" value="PNR32366.1"/>
    <property type="molecule type" value="Genomic_DNA"/>
</dbReference>
<dbReference type="Gramene" id="Pp3c21_22380V3.1">
    <property type="protein sequence ID" value="PAC:32916212.CDS.1"/>
    <property type="gene ID" value="Pp3c21_22380"/>
</dbReference>
<reference evidence="2 4" key="2">
    <citation type="journal article" date="2018" name="Plant J.">
        <title>The Physcomitrella patens chromosome-scale assembly reveals moss genome structure and evolution.</title>
        <authorList>
            <person name="Lang D."/>
            <person name="Ullrich K.K."/>
            <person name="Murat F."/>
            <person name="Fuchs J."/>
            <person name="Jenkins J."/>
            <person name="Haas F.B."/>
            <person name="Piednoel M."/>
            <person name="Gundlach H."/>
            <person name="Van Bel M."/>
            <person name="Meyberg R."/>
            <person name="Vives C."/>
            <person name="Morata J."/>
            <person name="Symeonidi A."/>
            <person name="Hiss M."/>
            <person name="Muchero W."/>
            <person name="Kamisugi Y."/>
            <person name="Saleh O."/>
            <person name="Blanc G."/>
            <person name="Decker E.L."/>
            <person name="van Gessel N."/>
            <person name="Grimwood J."/>
            <person name="Hayes R.D."/>
            <person name="Graham S.W."/>
            <person name="Gunter L.E."/>
            <person name="McDaniel S.F."/>
            <person name="Hoernstein S.N.W."/>
            <person name="Larsson A."/>
            <person name="Li F.W."/>
            <person name="Perroud P.F."/>
            <person name="Phillips J."/>
            <person name="Ranjan P."/>
            <person name="Rokshar D.S."/>
            <person name="Rothfels C.J."/>
            <person name="Schneider L."/>
            <person name="Shu S."/>
            <person name="Stevenson D.W."/>
            <person name="Thummler F."/>
            <person name="Tillich M."/>
            <person name="Villarreal Aguilar J.C."/>
            <person name="Widiez T."/>
            <person name="Wong G.K."/>
            <person name="Wymore A."/>
            <person name="Zhang Y."/>
            <person name="Zimmer A.D."/>
            <person name="Quatrano R.S."/>
            <person name="Mayer K.F.X."/>
            <person name="Goodstein D."/>
            <person name="Casacuberta J.M."/>
            <person name="Vandepoele K."/>
            <person name="Reski R."/>
            <person name="Cuming A.C."/>
            <person name="Tuskan G.A."/>
            <person name="Maumus F."/>
            <person name="Salse J."/>
            <person name="Schmutz J."/>
            <person name="Rensing S.A."/>
        </authorList>
    </citation>
    <scope>NUCLEOTIDE SEQUENCE [LARGE SCALE GENOMIC DNA]</scope>
    <source>
        <strain evidence="3 4">cv. Gransden 2004</strain>
    </source>
</reference>
<dbReference type="InParanoid" id="A0A2K1ISW3"/>
<dbReference type="AlphaFoldDB" id="A0A2K1ISW3"/>
<evidence type="ECO:0000256" key="1">
    <source>
        <dbReference type="SAM" id="MobiDB-lite"/>
    </source>
</evidence>
<proteinExistence type="predicted"/>
<gene>
    <name evidence="2" type="ORF">PHYPA_026492</name>
</gene>
<name>A0A2K1ISW3_PHYPA</name>
<keyword evidence="4" id="KW-1185">Reference proteome</keyword>
<evidence type="ECO:0000313" key="4">
    <source>
        <dbReference type="Proteomes" id="UP000006727"/>
    </source>
</evidence>
<accession>A0A2K1ISW3</accession>
<reference evidence="3" key="3">
    <citation type="submission" date="2020-12" db="UniProtKB">
        <authorList>
            <consortium name="EnsemblPlants"/>
        </authorList>
    </citation>
    <scope>IDENTIFICATION</scope>
</reference>
<feature type="region of interest" description="Disordered" evidence="1">
    <location>
        <begin position="36"/>
        <end position="55"/>
    </location>
</feature>
<reference evidence="2 4" key="1">
    <citation type="journal article" date="2008" name="Science">
        <title>The Physcomitrella genome reveals evolutionary insights into the conquest of land by plants.</title>
        <authorList>
            <person name="Rensing S."/>
            <person name="Lang D."/>
            <person name="Zimmer A."/>
            <person name="Terry A."/>
            <person name="Salamov A."/>
            <person name="Shapiro H."/>
            <person name="Nishiyama T."/>
            <person name="Perroud P.-F."/>
            <person name="Lindquist E."/>
            <person name="Kamisugi Y."/>
            <person name="Tanahashi T."/>
            <person name="Sakakibara K."/>
            <person name="Fujita T."/>
            <person name="Oishi K."/>
            <person name="Shin-I T."/>
            <person name="Kuroki Y."/>
            <person name="Toyoda A."/>
            <person name="Suzuki Y."/>
            <person name="Hashimoto A."/>
            <person name="Yamaguchi K."/>
            <person name="Sugano A."/>
            <person name="Kohara Y."/>
            <person name="Fujiyama A."/>
            <person name="Anterola A."/>
            <person name="Aoki S."/>
            <person name="Ashton N."/>
            <person name="Barbazuk W.B."/>
            <person name="Barker E."/>
            <person name="Bennetzen J."/>
            <person name="Bezanilla M."/>
            <person name="Blankenship R."/>
            <person name="Cho S.H."/>
            <person name="Dutcher S."/>
            <person name="Estelle M."/>
            <person name="Fawcett J.A."/>
            <person name="Gundlach H."/>
            <person name="Hanada K."/>
            <person name="Heyl A."/>
            <person name="Hicks K.A."/>
            <person name="Hugh J."/>
            <person name="Lohr M."/>
            <person name="Mayer K."/>
            <person name="Melkozernov A."/>
            <person name="Murata T."/>
            <person name="Nelson D."/>
            <person name="Pils B."/>
            <person name="Prigge M."/>
            <person name="Reiss B."/>
            <person name="Renner T."/>
            <person name="Rombauts S."/>
            <person name="Rushton P."/>
            <person name="Sanderfoot A."/>
            <person name="Schween G."/>
            <person name="Shiu S.-H."/>
            <person name="Stueber K."/>
            <person name="Theodoulou F.L."/>
            <person name="Tu H."/>
            <person name="Van de Peer Y."/>
            <person name="Verrier P.J."/>
            <person name="Waters E."/>
            <person name="Wood A."/>
            <person name="Yang L."/>
            <person name="Cove D."/>
            <person name="Cuming A."/>
            <person name="Hasebe M."/>
            <person name="Lucas S."/>
            <person name="Mishler D.B."/>
            <person name="Reski R."/>
            <person name="Grigoriev I."/>
            <person name="Quatrano R.S."/>
            <person name="Boore J.L."/>
        </authorList>
    </citation>
    <scope>NUCLEOTIDE SEQUENCE [LARGE SCALE GENOMIC DNA]</scope>
    <source>
        <strain evidence="3 4">cv. Gransden 2004</strain>
    </source>
</reference>